<accession>A0AAV7T9I4</accession>
<dbReference type="EMBL" id="JANPWB010000007">
    <property type="protein sequence ID" value="KAJ1173086.1"/>
    <property type="molecule type" value="Genomic_DNA"/>
</dbReference>
<name>A0AAV7T9I4_PLEWA</name>
<dbReference type="AlphaFoldDB" id="A0AAV7T9I4"/>
<feature type="region of interest" description="Disordered" evidence="1">
    <location>
        <begin position="1"/>
        <end position="83"/>
    </location>
</feature>
<evidence type="ECO:0000313" key="2">
    <source>
        <dbReference type="EMBL" id="KAJ1173086.1"/>
    </source>
</evidence>
<keyword evidence="3" id="KW-1185">Reference proteome</keyword>
<protein>
    <submittedName>
        <fullName evidence="2">Uncharacterized protein</fullName>
    </submittedName>
</protein>
<sequence length="83" mass="8992">MGGAVFPDAPHFRQPTAGMQASDPPSPLPHDTARIGQSACRAPHHCTPHPRDSKHSPRGMAAEGPPLRHRFNVSVRGVMRSLR</sequence>
<dbReference type="Proteomes" id="UP001066276">
    <property type="component" value="Chromosome 4_1"/>
</dbReference>
<comment type="caution">
    <text evidence="2">The sequence shown here is derived from an EMBL/GenBank/DDBJ whole genome shotgun (WGS) entry which is preliminary data.</text>
</comment>
<reference evidence="2" key="1">
    <citation type="journal article" date="2022" name="bioRxiv">
        <title>Sequencing and chromosome-scale assembly of the giantPleurodeles waltlgenome.</title>
        <authorList>
            <person name="Brown T."/>
            <person name="Elewa A."/>
            <person name="Iarovenko S."/>
            <person name="Subramanian E."/>
            <person name="Araus A.J."/>
            <person name="Petzold A."/>
            <person name="Susuki M."/>
            <person name="Suzuki K.-i.T."/>
            <person name="Hayashi T."/>
            <person name="Toyoda A."/>
            <person name="Oliveira C."/>
            <person name="Osipova E."/>
            <person name="Leigh N.D."/>
            <person name="Simon A."/>
            <person name="Yun M.H."/>
        </authorList>
    </citation>
    <scope>NUCLEOTIDE SEQUENCE</scope>
    <source>
        <strain evidence="2">20211129_DDA</strain>
        <tissue evidence="2">Liver</tissue>
    </source>
</reference>
<evidence type="ECO:0000256" key="1">
    <source>
        <dbReference type="SAM" id="MobiDB-lite"/>
    </source>
</evidence>
<evidence type="ECO:0000313" key="3">
    <source>
        <dbReference type="Proteomes" id="UP001066276"/>
    </source>
</evidence>
<proteinExistence type="predicted"/>
<gene>
    <name evidence="2" type="ORF">NDU88_004927</name>
</gene>
<organism evidence="2 3">
    <name type="scientific">Pleurodeles waltl</name>
    <name type="common">Iberian ribbed newt</name>
    <dbReference type="NCBI Taxonomy" id="8319"/>
    <lineage>
        <taxon>Eukaryota</taxon>
        <taxon>Metazoa</taxon>
        <taxon>Chordata</taxon>
        <taxon>Craniata</taxon>
        <taxon>Vertebrata</taxon>
        <taxon>Euteleostomi</taxon>
        <taxon>Amphibia</taxon>
        <taxon>Batrachia</taxon>
        <taxon>Caudata</taxon>
        <taxon>Salamandroidea</taxon>
        <taxon>Salamandridae</taxon>
        <taxon>Pleurodelinae</taxon>
        <taxon>Pleurodeles</taxon>
    </lineage>
</organism>